<dbReference type="CDD" id="cd03800">
    <property type="entry name" value="GT4_sucrose_synthase"/>
    <property type="match status" value="1"/>
</dbReference>
<feature type="binding site" evidence="9">
    <location>
        <begin position="512"/>
        <end position="513"/>
    </location>
    <ligand>
        <name>substrate</name>
    </ligand>
</feature>
<dbReference type="InterPro" id="IPR001296">
    <property type="entry name" value="Glyco_trans_1"/>
</dbReference>
<dbReference type="SUPFAM" id="SSF53756">
    <property type="entry name" value="UDP-Glycosyltransferase/glycogen phosphorylase"/>
    <property type="match status" value="1"/>
</dbReference>
<dbReference type="PROSITE" id="PS51464">
    <property type="entry name" value="SIS"/>
    <property type="match status" value="1"/>
</dbReference>
<dbReference type="InterPro" id="IPR046348">
    <property type="entry name" value="SIS_dom_sf"/>
</dbReference>
<comment type="similarity">
    <text evidence="3 9">Belongs to the SIS family. GmhA subfamily.</text>
</comment>
<keyword evidence="6 9" id="KW-0862">Zinc</keyword>
<accession>A0A0G0Q126</accession>
<evidence type="ECO:0000313" key="11">
    <source>
        <dbReference type="EMBL" id="KKR33843.1"/>
    </source>
</evidence>
<dbReference type="PANTHER" id="PTHR30390">
    <property type="entry name" value="SEDOHEPTULOSE 7-PHOSPHATE ISOMERASE / DNAA INITIATOR-ASSOCIATING FACTOR FOR REPLICATION INITIATION"/>
    <property type="match status" value="1"/>
</dbReference>
<dbReference type="GO" id="GO:0005737">
    <property type="term" value="C:cytoplasm"/>
    <property type="evidence" value="ECO:0007669"/>
    <property type="project" value="UniProtKB-SubCell"/>
</dbReference>
<evidence type="ECO:0000256" key="9">
    <source>
        <dbReference type="HAMAP-Rule" id="MF_00067"/>
    </source>
</evidence>
<dbReference type="PANTHER" id="PTHR30390:SF6">
    <property type="entry name" value="DNAA INITIATOR-ASSOCIATING PROTEIN DIAA"/>
    <property type="match status" value="1"/>
</dbReference>
<dbReference type="GO" id="GO:0016757">
    <property type="term" value="F:glycosyltransferase activity"/>
    <property type="evidence" value="ECO:0007669"/>
    <property type="project" value="InterPro"/>
</dbReference>
<feature type="binding site" evidence="9">
    <location>
        <position position="590"/>
    </location>
    <ligand>
        <name>Zn(2+)</name>
        <dbReference type="ChEBI" id="CHEBI:29105"/>
    </ligand>
</feature>
<dbReference type="SUPFAM" id="SSF53697">
    <property type="entry name" value="SIS domain"/>
    <property type="match status" value="1"/>
</dbReference>
<dbReference type="AlphaFoldDB" id="A0A0G0Q126"/>
<comment type="pathway">
    <text evidence="9">Carbohydrate biosynthesis; D-glycero-D-manno-heptose 7-phosphate biosynthesis; D-glycero-alpha-D-manno-heptose 7-phosphate and D-glycero-beta-D-manno-heptose 7-phosphate from sedoheptulose 7-phosphate: step 1/1.</text>
</comment>
<dbReference type="Pfam" id="PF13439">
    <property type="entry name" value="Glyco_transf_4"/>
    <property type="match status" value="1"/>
</dbReference>
<dbReference type="EMBL" id="LBXN01000011">
    <property type="protein sequence ID" value="KKR33843.1"/>
    <property type="molecule type" value="Genomic_DNA"/>
</dbReference>
<dbReference type="GO" id="GO:0005975">
    <property type="term" value="P:carbohydrate metabolic process"/>
    <property type="evidence" value="ECO:0007669"/>
    <property type="project" value="UniProtKB-UniRule"/>
</dbReference>
<protein>
    <recommendedName>
        <fullName evidence="9">Phosphoheptose isomerase</fullName>
        <ecNumber evidence="9">5.3.1.28</ecNumber>
    </recommendedName>
    <alternativeName>
        <fullName evidence="9">Sedoheptulose 7-phosphate isomerase</fullName>
    </alternativeName>
</protein>
<comment type="subcellular location">
    <subcellularLocation>
        <location evidence="2 9">Cytoplasm</location>
    </subcellularLocation>
</comment>
<evidence type="ECO:0000256" key="5">
    <source>
        <dbReference type="ARBA" id="ARBA00022723"/>
    </source>
</evidence>
<comment type="miscellaneous">
    <text evidence="9">The reaction produces a racemic mixture of D-glycero-alpha-D-manno-heptose 7-phosphate and D-glycero-beta-D-manno-heptose 7-phosphate.</text>
</comment>
<name>A0A0G0Q126_9BACT</name>
<proteinExistence type="inferred from homology"/>
<dbReference type="GO" id="GO:0008968">
    <property type="term" value="F:D-sedoheptulose 7-phosphate isomerase activity"/>
    <property type="evidence" value="ECO:0007669"/>
    <property type="project" value="UniProtKB-UniRule"/>
</dbReference>
<dbReference type="Gene3D" id="3.40.50.2000">
    <property type="entry name" value="Glycogen Phosphorylase B"/>
    <property type="match status" value="2"/>
</dbReference>
<keyword evidence="8 9" id="KW-0119">Carbohydrate metabolism</keyword>
<dbReference type="GO" id="GO:0008270">
    <property type="term" value="F:zinc ion binding"/>
    <property type="evidence" value="ECO:0007669"/>
    <property type="project" value="UniProtKB-UniRule"/>
</dbReference>
<evidence type="ECO:0000313" key="12">
    <source>
        <dbReference type="Proteomes" id="UP000034539"/>
    </source>
</evidence>
<dbReference type="Proteomes" id="UP000034539">
    <property type="component" value="Unassembled WGS sequence"/>
</dbReference>
<dbReference type="GO" id="GO:0097367">
    <property type="term" value="F:carbohydrate derivative binding"/>
    <property type="evidence" value="ECO:0007669"/>
    <property type="project" value="InterPro"/>
</dbReference>
<feature type="binding site" evidence="9">
    <location>
        <begin position="538"/>
        <end position="540"/>
    </location>
    <ligand>
        <name>substrate</name>
    </ligand>
</feature>
<dbReference type="UniPathway" id="UPA00041">
    <property type="reaction ID" value="UER00436"/>
</dbReference>
<evidence type="ECO:0000259" key="10">
    <source>
        <dbReference type="PROSITE" id="PS51464"/>
    </source>
</evidence>
<comment type="cofactor">
    <cofactor evidence="9">
        <name>Zn(2+)</name>
        <dbReference type="ChEBI" id="CHEBI:29105"/>
    </cofactor>
    <text evidence="9">Binds 1 zinc ion per subunit.</text>
</comment>
<dbReference type="InterPro" id="IPR050099">
    <property type="entry name" value="SIS_GmhA/DiaA_subfam"/>
</dbReference>
<evidence type="ECO:0000256" key="8">
    <source>
        <dbReference type="ARBA" id="ARBA00023277"/>
    </source>
</evidence>
<dbReference type="InterPro" id="IPR028098">
    <property type="entry name" value="Glyco_trans_4-like_N"/>
</dbReference>
<keyword evidence="5 9" id="KW-0479">Metal-binding</keyword>
<evidence type="ECO:0000256" key="6">
    <source>
        <dbReference type="ARBA" id="ARBA00022833"/>
    </source>
</evidence>
<dbReference type="Pfam" id="PF13580">
    <property type="entry name" value="SIS_2"/>
    <property type="match status" value="1"/>
</dbReference>
<dbReference type="InterPro" id="IPR001347">
    <property type="entry name" value="SIS_dom"/>
</dbReference>
<evidence type="ECO:0000256" key="2">
    <source>
        <dbReference type="ARBA" id="ARBA00004496"/>
    </source>
</evidence>
<organism evidence="11 12">
    <name type="scientific">Candidatus Gottesmanbacteria bacterium GW2011_GWC2_39_8</name>
    <dbReference type="NCBI Taxonomy" id="1618450"/>
    <lineage>
        <taxon>Bacteria</taxon>
        <taxon>Candidatus Gottesmaniibacteriota</taxon>
    </lineage>
</organism>
<feature type="binding site" evidence="9">
    <location>
        <position position="478"/>
    </location>
    <ligand>
        <name>Zn(2+)</name>
        <dbReference type="ChEBI" id="CHEBI:29105"/>
    </ligand>
</feature>
<sequence length="642" mass="71821">MKKRIALISDHASPLASLGGVDNGGQNVYVGQLAKHLNLLGYRVDVFTRKDDPKLPDIVSWYKDVRIIHVPAGPARYVRKEELFPFMDEFTAYVKNFVNKYGSYKLIHANFWMSGIVASEIKKTLGIPFVITFHALGKIRRQYQKENDLFPDDRFEIEENLVDTADQVIAECPQDKEDLLNFYKANPNKITVIPCGFDPDEFYPVDKTFARIILGLPVKEKIVLHVGRIVPRKGVDTVIRSVGRLKAKYNLSVKLVIVGGDSGEPDIRLTPEIKRLKEIAVEEGVRDSVMFVGRKKRDILKFYYSAADIFVTTPWYETFGITPLEAMACAIPVVGSRVGGIKYTVADEKTGILVPPNDPDTLSGKLHGLFTRPRSLRDMGQRAFSQVSEKFTWMEITQKVSTLYENIISQNSYEEKENSLQLYSVDKNFDDIVNTFKAAKQILRIPIIDSVNVITAAIKRNKKILVCGNGGSAADASHFAGELVGRFKNHKRKGLPVIALNTDMSVITAWANDSSYETIFSRQVEALGQAGDILIGISTSGISQNLIEAFRKAKEKKLICIGLLGKSGGSLLELSDIAILVPSYDSQRIQEIHINIIHTVCELVEKQLMVNESEYILDGQQIRKPLARTNGKNTYITNSDSL</sequence>
<dbReference type="CDD" id="cd05006">
    <property type="entry name" value="SIS_GmhA"/>
    <property type="match status" value="1"/>
</dbReference>
<dbReference type="InterPro" id="IPR035461">
    <property type="entry name" value="GmhA/DiaA"/>
</dbReference>
<dbReference type="PATRIC" id="fig|1618450.3.peg.346"/>
<evidence type="ECO:0000256" key="1">
    <source>
        <dbReference type="ARBA" id="ARBA00000348"/>
    </source>
</evidence>
<feature type="binding site" evidence="9">
    <location>
        <begin position="469"/>
        <end position="471"/>
    </location>
    <ligand>
        <name>substrate</name>
    </ligand>
</feature>
<comment type="caution">
    <text evidence="11">The sequence shown here is derived from an EMBL/GenBank/DDBJ whole genome shotgun (WGS) entry which is preliminary data.</text>
</comment>
<feature type="binding site" evidence="9">
    <location>
        <position position="590"/>
    </location>
    <ligand>
        <name>substrate</name>
    </ligand>
</feature>
<gene>
    <name evidence="9" type="primary">gmhA</name>
    <name evidence="11" type="ORF">UT63_C0011G0025</name>
</gene>
<dbReference type="EC" id="5.3.1.28" evidence="9"/>
<dbReference type="Pfam" id="PF00534">
    <property type="entry name" value="Glycos_transf_1"/>
    <property type="match status" value="1"/>
</dbReference>
<comment type="function">
    <text evidence="9">Catalyzes the isomerization of sedoheptulose 7-phosphate in D-glycero-D-manno-heptose 7-phosphate.</text>
</comment>
<comment type="catalytic activity">
    <reaction evidence="1 9">
        <text>2 D-sedoheptulose 7-phosphate = D-glycero-alpha-D-manno-heptose 7-phosphate + D-glycero-beta-D-manno-heptose 7-phosphate</text>
        <dbReference type="Rhea" id="RHEA:27489"/>
        <dbReference type="ChEBI" id="CHEBI:57483"/>
        <dbReference type="ChEBI" id="CHEBI:60203"/>
        <dbReference type="ChEBI" id="CHEBI:60204"/>
        <dbReference type="EC" id="5.3.1.28"/>
    </reaction>
</comment>
<feature type="binding site" evidence="9">
    <location>
        <position position="598"/>
    </location>
    <ligand>
        <name>Zn(2+)</name>
        <dbReference type="ChEBI" id="CHEBI:29105"/>
    </ligand>
</feature>
<keyword evidence="4 9" id="KW-0963">Cytoplasm</keyword>
<feature type="binding site" evidence="9">
    <location>
        <position position="543"/>
    </location>
    <ligand>
        <name>substrate</name>
    </ligand>
</feature>
<evidence type="ECO:0000256" key="7">
    <source>
        <dbReference type="ARBA" id="ARBA00023235"/>
    </source>
</evidence>
<dbReference type="GO" id="GO:2001061">
    <property type="term" value="P:D-glycero-D-manno-heptose 7-phosphate biosynthetic process"/>
    <property type="evidence" value="ECO:0007669"/>
    <property type="project" value="UniProtKB-UniPathway"/>
</dbReference>
<feature type="binding site" evidence="9">
    <location>
        <position position="482"/>
    </location>
    <ligand>
        <name>Zn(2+)</name>
        <dbReference type="ChEBI" id="CHEBI:29105"/>
    </ligand>
</feature>
<reference evidence="11 12" key="1">
    <citation type="journal article" date="2015" name="Nature">
        <title>rRNA introns, odd ribosomes, and small enigmatic genomes across a large radiation of phyla.</title>
        <authorList>
            <person name="Brown C.T."/>
            <person name="Hug L.A."/>
            <person name="Thomas B.C."/>
            <person name="Sharon I."/>
            <person name="Castelle C.J."/>
            <person name="Singh A."/>
            <person name="Wilkins M.J."/>
            <person name="Williams K.H."/>
            <person name="Banfield J.F."/>
        </authorList>
    </citation>
    <scope>NUCLEOTIDE SEQUENCE [LARGE SCALE GENOMIC DNA]</scope>
</reference>
<evidence type="ECO:0000256" key="3">
    <source>
        <dbReference type="ARBA" id="ARBA00009894"/>
    </source>
</evidence>
<keyword evidence="7 9" id="KW-0413">Isomerase</keyword>
<feature type="domain" description="SIS" evidence="10">
    <location>
        <begin position="454"/>
        <end position="614"/>
    </location>
</feature>
<dbReference type="HAMAP" id="MF_00067">
    <property type="entry name" value="GmhA"/>
    <property type="match status" value="1"/>
</dbReference>
<dbReference type="InterPro" id="IPR004515">
    <property type="entry name" value="Phosphoheptose_Isoase"/>
</dbReference>
<feature type="binding site" evidence="9">
    <location>
        <position position="482"/>
    </location>
    <ligand>
        <name>substrate</name>
    </ligand>
</feature>
<dbReference type="Gene3D" id="3.40.50.10490">
    <property type="entry name" value="Glucose-6-phosphate isomerase like protein, domain 1"/>
    <property type="match status" value="1"/>
</dbReference>
<evidence type="ECO:0000256" key="4">
    <source>
        <dbReference type="ARBA" id="ARBA00022490"/>
    </source>
</evidence>